<comment type="caution">
    <text evidence="2">The sequence shown here is derived from an EMBL/GenBank/DDBJ whole genome shotgun (WGS) entry which is preliminary data.</text>
</comment>
<reference evidence="2" key="1">
    <citation type="submission" date="2020-11" db="EMBL/GenBank/DDBJ databases">
        <authorList>
            <consortium name="DOE Joint Genome Institute"/>
            <person name="Ahrendt S."/>
            <person name="Riley R."/>
            <person name="Andreopoulos W."/>
            <person name="Labutti K."/>
            <person name="Pangilinan J."/>
            <person name="Ruiz-Duenas F.J."/>
            <person name="Barrasa J.M."/>
            <person name="Sanchez-Garcia M."/>
            <person name="Camarero S."/>
            <person name="Miyauchi S."/>
            <person name="Serrano A."/>
            <person name="Linde D."/>
            <person name="Babiker R."/>
            <person name="Drula E."/>
            <person name="Ayuso-Fernandez I."/>
            <person name="Pacheco R."/>
            <person name="Padilla G."/>
            <person name="Ferreira P."/>
            <person name="Barriuso J."/>
            <person name="Kellner H."/>
            <person name="Castanera R."/>
            <person name="Alfaro M."/>
            <person name="Ramirez L."/>
            <person name="Pisabarro A.G."/>
            <person name="Kuo A."/>
            <person name="Tritt A."/>
            <person name="Lipzen A."/>
            <person name="He G."/>
            <person name="Yan M."/>
            <person name="Ng V."/>
            <person name="Cullen D."/>
            <person name="Martin F."/>
            <person name="Rosso M.-N."/>
            <person name="Henrissat B."/>
            <person name="Hibbett D."/>
            <person name="Martinez A.T."/>
            <person name="Grigoriev I.V."/>
        </authorList>
    </citation>
    <scope>NUCLEOTIDE SEQUENCE</scope>
    <source>
        <strain evidence="2">CIRM-BRFM 674</strain>
    </source>
</reference>
<dbReference type="Proteomes" id="UP000807469">
    <property type="component" value="Unassembled WGS sequence"/>
</dbReference>
<organism evidence="2 3">
    <name type="scientific">Pholiota conissans</name>
    <dbReference type="NCBI Taxonomy" id="109636"/>
    <lineage>
        <taxon>Eukaryota</taxon>
        <taxon>Fungi</taxon>
        <taxon>Dikarya</taxon>
        <taxon>Basidiomycota</taxon>
        <taxon>Agaricomycotina</taxon>
        <taxon>Agaricomycetes</taxon>
        <taxon>Agaricomycetidae</taxon>
        <taxon>Agaricales</taxon>
        <taxon>Agaricineae</taxon>
        <taxon>Strophariaceae</taxon>
        <taxon>Pholiota</taxon>
    </lineage>
</organism>
<dbReference type="InterPro" id="IPR050534">
    <property type="entry name" value="Coronavir_polyprotein_1ab"/>
</dbReference>
<evidence type="ECO:0000313" key="2">
    <source>
        <dbReference type="EMBL" id="KAF9485152.1"/>
    </source>
</evidence>
<dbReference type="Gene3D" id="3.40.50.300">
    <property type="entry name" value="P-loop containing nucleotide triphosphate hydrolases"/>
    <property type="match status" value="1"/>
</dbReference>
<evidence type="ECO:0000313" key="3">
    <source>
        <dbReference type="Proteomes" id="UP000807469"/>
    </source>
</evidence>
<dbReference type="Pfam" id="PF13086">
    <property type="entry name" value="AAA_11"/>
    <property type="match status" value="2"/>
</dbReference>
<proteinExistence type="predicted"/>
<keyword evidence="3" id="KW-1185">Reference proteome</keyword>
<protein>
    <submittedName>
        <fullName evidence="2">P-loop containing nucleoside triphosphate hydrolase protein</fullName>
    </submittedName>
</protein>
<dbReference type="PANTHER" id="PTHR43788:SF8">
    <property type="entry name" value="DNA-BINDING PROTEIN SMUBP-2"/>
    <property type="match status" value="1"/>
</dbReference>
<dbReference type="InterPro" id="IPR041677">
    <property type="entry name" value="DNA2/NAM7_AAA_11"/>
</dbReference>
<gene>
    <name evidence="2" type="ORF">BDN70DRAFT_676695</name>
</gene>
<dbReference type="PANTHER" id="PTHR43788">
    <property type="entry name" value="DNA2/NAM7 HELICASE FAMILY MEMBER"/>
    <property type="match status" value="1"/>
</dbReference>
<dbReference type="GO" id="GO:0016787">
    <property type="term" value="F:hydrolase activity"/>
    <property type="evidence" value="ECO:0007669"/>
    <property type="project" value="UniProtKB-KW"/>
</dbReference>
<dbReference type="OrthoDB" id="6513042at2759"/>
<name>A0A9P6CZF0_9AGAR</name>
<keyword evidence="2" id="KW-0378">Hydrolase</keyword>
<dbReference type="GO" id="GO:0043139">
    <property type="term" value="F:5'-3' DNA helicase activity"/>
    <property type="evidence" value="ECO:0007669"/>
    <property type="project" value="TreeGrafter"/>
</dbReference>
<dbReference type="SUPFAM" id="SSF52540">
    <property type="entry name" value="P-loop containing nucleoside triphosphate hydrolases"/>
    <property type="match status" value="1"/>
</dbReference>
<feature type="domain" description="DNA2/NAM7 helicase helicase" evidence="1">
    <location>
        <begin position="28"/>
        <end position="100"/>
    </location>
</feature>
<evidence type="ECO:0000259" key="1">
    <source>
        <dbReference type="Pfam" id="PF13086"/>
    </source>
</evidence>
<feature type="domain" description="DNA2/NAM7 helicase helicase" evidence="1">
    <location>
        <begin position="143"/>
        <end position="215"/>
    </location>
</feature>
<dbReference type="EMBL" id="MU155137">
    <property type="protein sequence ID" value="KAF9485152.1"/>
    <property type="molecule type" value="Genomic_DNA"/>
</dbReference>
<sequence>MWLGKNSSWDPVLKTSTAPSFHFPSDRELNPSQRNAVDAILSNEDINRIVVIHGPPGTGKTTVISAAVTSVMASLDKERTIWLVAQSNVAVKNIAEKLASVEFWDFRILVSKDFHFDWHEHLYEKIEHNVIRSDSFPPSVIATERMLLGSRVLLCTLSMLSNDKLATIARVVPLQTIIFDEASQIEIGDYLPLLVRFRLTLHKLVFIGDDKQLAPYGSTDIPDLESIFEKPHLRENSLFLNIQCKNTVLLISIDSYKLPSSDRMPIPIGNFISKHVYNGKLKSEHMITDPQCCRFVDVSKGKEVSEGRSWKVRRHERIIFCIFSFCHIRISKKSTQ</sequence>
<accession>A0A9P6CZF0</accession>
<dbReference type="AlphaFoldDB" id="A0A9P6CZF0"/>
<dbReference type="InterPro" id="IPR027417">
    <property type="entry name" value="P-loop_NTPase"/>
</dbReference>